<dbReference type="Proteomes" id="UP000670092">
    <property type="component" value="Unassembled WGS sequence"/>
</dbReference>
<comment type="caution">
    <text evidence="1">The sequence shown here is derived from an EMBL/GenBank/DDBJ whole genome shotgun (WGS) entry which is preliminary data.</text>
</comment>
<organism evidence="1 2">
    <name type="scientific">Ajellomyces capsulatus</name>
    <name type="common">Darling's disease fungus</name>
    <name type="synonym">Histoplasma capsulatum</name>
    <dbReference type="NCBI Taxonomy" id="5037"/>
    <lineage>
        <taxon>Eukaryota</taxon>
        <taxon>Fungi</taxon>
        <taxon>Dikarya</taxon>
        <taxon>Ascomycota</taxon>
        <taxon>Pezizomycotina</taxon>
        <taxon>Eurotiomycetes</taxon>
        <taxon>Eurotiomycetidae</taxon>
        <taxon>Onygenales</taxon>
        <taxon>Ajellomycetaceae</taxon>
        <taxon>Histoplasma</taxon>
    </lineage>
</organism>
<proteinExistence type="predicted"/>
<accession>A0A8H8CS05</accession>
<dbReference type="VEuPathDB" id="FungiDB:I7I52_11360"/>
<name>A0A8H8CS05_AJECA</name>
<gene>
    <name evidence="1" type="ORF">I7I52_11360</name>
</gene>
<protein>
    <submittedName>
        <fullName evidence="1">Uncharacterized protein</fullName>
    </submittedName>
</protein>
<dbReference type="AlphaFoldDB" id="A0A8H8CS05"/>
<evidence type="ECO:0000313" key="1">
    <source>
        <dbReference type="EMBL" id="KAG5287554.1"/>
    </source>
</evidence>
<reference evidence="1 2" key="1">
    <citation type="submission" date="2021-01" db="EMBL/GenBank/DDBJ databases">
        <title>Chromosome-level genome assembly of a human fungal pathogen reveals clustering of transcriptionally co-regulated genes.</title>
        <authorList>
            <person name="Voorhies M."/>
            <person name="Cohen S."/>
            <person name="Shea T.P."/>
            <person name="Petrus S."/>
            <person name="Munoz J.F."/>
            <person name="Poplawski S."/>
            <person name="Goldman W.E."/>
            <person name="Michael T."/>
            <person name="Cuomo C.A."/>
            <person name="Sil A."/>
            <person name="Beyhan S."/>
        </authorList>
    </citation>
    <scope>NUCLEOTIDE SEQUENCE [LARGE SCALE GENOMIC DNA]</scope>
    <source>
        <strain evidence="1 2">G184AR</strain>
    </source>
</reference>
<sequence>MCFRRFEAVSWESSISSRGWKRFREVEFPRAGANMGRRKKRMSTGVATNNCDCLAIVAFVGIRFSTICGMISVFSVLTSPTTILLELFRTTCSCLSATRLVADFVVVNRVLLGEVEDIAVNSYSPSLGQK</sequence>
<dbReference type="EMBL" id="JAEVHI010000007">
    <property type="protein sequence ID" value="KAG5287554.1"/>
    <property type="molecule type" value="Genomic_DNA"/>
</dbReference>
<evidence type="ECO:0000313" key="2">
    <source>
        <dbReference type="Proteomes" id="UP000670092"/>
    </source>
</evidence>